<dbReference type="Pfam" id="PF20179">
    <property type="entry name" value="MSS51_C"/>
    <property type="match status" value="1"/>
</dbReference>
<keyword evidence="1" id="KW-0479">Metal-binding</keyword>
<dbReference type="EMBL" id="JBANRG010000001">
    <property type="protein sequence ID" value="KAK7472192.1"/>
    <property type="molecule type" value="Genomic_DNA"/>
</dbReference>
<evidence type="ECO:0000256" key="4">
    <source>
        <dbReference type="PROSITE-ProRule" id="PRU00134"/>
    </source>
</evidence>
<keyword evidence="7" id="KW-1185">Reference proteome</keyword>
<evidence type="ECO:0000259" key="5">
    <source>
        <dbReference type="PROSITE" id="PS50865"/>
    </source>
</evidence>
<evidence type="ECO:0000313" key="6">
    <source>
        <dbReference type="EMBL" id="KAK7472192.1"/>
    </source>
</evidence>
<dbReference type="PANTHER" id="PTHR47570">
    <property type="entry name" value="ZINC ION BINDING PROTEIN"/>
    <property type="match status" value="1"/>
</dbReference>
<organism evidence="6 7">
    <name type="scientific">Marasmiellus scandens</name>
    <dbReference type="NCBI Taxonomy" id="2682957"/>
    <lineage>
        <taxon>Eukaryota</taxon>
        <taxon>Fungi</taxon>
        <taxon>Dikarya</taxon>
        <taxon>Basidiomycota</taxon>
        <taxon>Agaricomycotina</taxon>
        <taxon>Agaricomycetes</taxon>
        <taxon>Agaricomycetidae</taxon>
        <taxon>Agaricales</taxon>
        <taxon>Marasmiineae</taxon>
        <taxon>Omphalotaceae</taxon>
        <taxon>Marasmiellus</taxon>
    </lineage>
</organism>
<dbReference type="InterPro" id="IPR046824">
    <property type="entry name" value="Mss51-like_C"/>
</dbReference>
<comment type="caution">
    <text evidence="6">The sequence shown here is derived from an EMBL/GenBank/DDBJ whole genome shotgun (WGS) entry which is preliminary data.</text>
</comment>
<reference evidence="6 7" key="1">
    <citation type="submission" date="2024-01" db="EMBL/GenBank/DDBJ databases">
        <title>A draft genome for the cacao thread blight pathogen Marasmiellus scandens.</title>
        <authorList>
            <person name="Baruah I.K."/>
            <person name="Leung J."/>
            <person name="Bukari Y."/>
            <person name="Amoako-Attah I."/>
            <person name="Meinhardt L.W."/>
            <person name="Bailey B.A."/>
            <person name="Cohen S.P."/>
        </authorList>
    </citation>
    <scope>NUCLEOTIDE SEQUENCE [LARGE SCALE GENOMIC DNA]</scope>
    <source>
        <strain evidence="6 7">GH-19</strain>
    </source>
</reference>
<accession>A0ABR1K4Y8</accession>
<dbReference type="SUPFAM" id="SSF144232">
    <property type="entry name" value="HIT/MYND zinc finger-like"/>
    <property type="match status" value="1"/>
</dbReference>
<evidence type="ECO:0000256" key="2">
    <source>
        <dbReference type="ARBA" id="ARBA00022771"/>
    </source>
</evidence>
<evidence type="ECO:0000256" key="3">
    <source>
        <dbReference type="ARBA" id="ARBA00022833"/>
    </source>
</evidence>
<protein>
    <recommendedName>
        <fullName evidence="5">MYND-type domain-containing protein</fullName>
    </recommendedName>
</protein>
<gene>
    <name evidence="6" type="ORF">VKT23_000314</name>
</gene>
<dbReference type="Proteomes" id="UP001498398">
    <property type="component" value="Unassembled WGS sequence"/>
</dbReference>
<dbReference type="Gene3D" id="6.10.140.2220">
    <property type="match status" value="1"/>
</dbReference>
<dbReference type="PROSITE" id="PS50865">
    <property type="entry name" value="ZF_MYND_2"/>
    <property type="match status" value="1"/>
</dbReference>
<proteinExistence type="predicted"/>
<sequence length="478" mass="54038">MMEMFGLSPDQYYFSINALGKDLAACEKRGSVPSDYDFGVQEVCICCRQSILPPKKPLRCSACKAVLYCSQQCSKRAWNIPDPPGHPTHKELCAANARHMLRLPDAQAVVKQFPWGRLEKDGTFNRDIARGRFGVYGNDVGFWSDKGGHAPHRRRGSRGPSSYVDSSLLTQIFGESDFLDGKDLLKTDHLNDEEGWKLPSDLIPYRNFANADKRPTLVTEFGEPVKDWNSWYRWRKLPKDSPAVLLMDYPLSVYQLVTECLKITHAKKGSPVKRVPLHIQMLGVEVELNYLPLFSELALLLPYHDIKLVMFGFSPHRIIAEARKHRKSVAAKCSPSIPIFSYKAPQECGSGTIDVYLHGDTPTWSPTEHSDASSPYGRPDALVACNAGLASYPEWGPVVAATHFFRIPFGVTEYAEQSAEHQRTHFIKMLMRTSSLAREEKDYPIEWNPFQKPGQRNLPVIRMPNMVNGFTMVVFKND</sequence>
<dbReference type="InterPro" id="IPR002893">
    <property type="entry name" value="Znf_MYND"/>
</dbReference>
<name>A0ABR1K4Y8_9AGAR</name>
<feature type="domain" description="MYND-type" evidence="5">
    <location>
        <begin position="44"/>
        <end position="93"/>
    </location>
</feature>
<evidence type="ECO:0000256" key="1">
    <source>
        <dbReference type="ARBA" id="ARBA00022723"/>
    </source>
</evidence>
<keyword evidence="3" id="KW-0862">Zinc</keyword>
<dbReference type="PANTHER" id="PTHR47570:SF1">
    <property type="entry name" value="ZINC ION BINDING PROTEIN"/>
    <property type="match status" value="1"/>
</dbReference>
<keyword evidence="2 4" id="KW-0863">Zinc-finger</keyword>
<evidence type="ECO:0000313" key="7">
    <source>
        <dbReference type="Proteomes" id="UP001498398"/>
    </source>
</evidence>
<dbReference type="Pfam" id="PF01753">
    <property type="entry name" value="zf-MYND"/>
    <property type="match status" value="1"/>
</dbReference>